<protein>
    <submittedName>
        <fullName evidence="2">Uncharacterized protein</fullName>
    </submittedName>
</protein>
<sequence>MRMYVHIPCTVHVFLHFQCIFGKAGNLQNVQNEIGLKSGRLLSEYNPYNEENEYDYIMSDDEDSNTLYSDEEEFGGYLKSYLNSKVEENGRKQKKIRLKELAASTDSLDTIKGKKKILKEILDYVKKYDNLDFEELKAYIDANIQGEQGEKLKMLVEELKKYKVKYIYMKSNFSYKVKKLRKKMKNNIRLILMIVPSLTALALLLWFIVSLIFPPAAPVAAIAAPYAAGAGAGAATVTVTTAAGTITSGPVAAAAAFYAVGEILVPTGVYCCSGGACKLIYAALPALFF</sequence>
<dbReference type="AlphaFoldDB" id="A0A1D3JF13"/>
<dbReference type="VEuPathDB" id="PlasmoDB:PocGH01_00185100"/>
<organism evidence="2 3">
    <name type="scientific">Plasmodium ovale</name>
    <name type="common">malaria parasite P. ovale</name>
    <dbReference type="NCBI Taxonomy" id="36330"/>
    <lineage>
        <taxon>Eukaryota</taxon>
        <taxon>Sar</taxon>
        <taxon>Alveolata</taxon>
        <taxon>Apicomplexa</taxon>
        <taxon>Aconoidasida</taxon>
        <taxon>Haemosporida</taxon>
        <taxon>Plasmodiidae</taxon>
        <taxon>Plasmodium</taxon>
        <taxon>Plasmodium (Plasmodium)</taxon>
    </lineage>
</organism>
<evidence type="ECO:0000313" key="3">
    <source>
        <dbReference type="Proteomes" id="UP000242942"/>
    </source>
</evidence>
<name>A0A1D3JF13_PLAOA</name>
<keyword evidence="1" id="KW-0812">Transmembrane</keyword>
<dbReference type="OrthoDB" id="387265at2759"/>
<accession>A0A1D3JF13</accession>
<gene>
    <name evidence="2" type="primary">PocGH01_00185100</name>
    <name evidence="2" type="ORF">POCGH01_00185100</name>
</gene>
<keyword evidence="1" id="KW-1133">Transmembrane helix</keyword>
<evidence type="ECO:0000313" key="2">
    <source>
        <dbReference type="EMBL" id="SBT84276.1"/>
    </source>
</evidence>
<evidence type="ECO:0000256" key="1">
    <source>
        <dbReference type="SAM" id="Phobius"/>
    </source>
</evidence>
<keyword evidence="3" id="KW-1185">Reference proteome</keyword>
<dbReference type="EMBL" id="FLRI01000391">
    <property type="protein sequence ID" value="SBT84276.1"/>
    <property type="molecule type" value="Genomic_DNA"/>
</dbReference>
<proteinExistence type="predicted"/>
<dbReference type="Proteomes" id="UP000242942">
    <property type="component" value="Unassembled WGS sequence"/>
</dbReference>
<reference evidence="2 3" key="1">
    <citation type="submission" date="2016-06" db="EMBL/GenBank/DDBJ databases">
        <authorList>
            <consortium name="Pathogen Informatics"/>
        </authorList>
    </citation>
    <scope>NUCLEOTIDE SEQUENCE [LARGE SCALE GENOMIC DNA]</scope>
    <source>
        <strain evidence="2">PocGH01</strain>
    </source>
</reference>
<feature type="transmembrane region" description="Helical" evidence="1">
    <location>
        <begin position="188"/>
        <end position="213"/>
    </location>
</feature>
<keyword evidence="1" id="KW-0472">Membrane</keyword>